<dbReference type="Pfam" id="PF01541">
    <property type="entry name" value="GIY-YIG"/>
    <property type="match status" value="1"/>
</dbReference>
<organism evidence="2 3">
    <name type="scientific">Flavobacterium profundi</name>
    <dbReference type="NCBI Taxonomy" id="1774945"/>
    <lineage>
        <taxon>Bacteria</taxon>
        <taxon>Pseudomonadati</taxon>
        <taxon>Bacteroidota</taxon>
        <taxon>Flavobacteriia</taxon>
        <taxon>Flavobacteriales</taxon>
        <taxon>Flavobacteriaceae</taxon>
        <taxon>Flavobacterium</taxon>
    </lineage>
</organism>
<dbReference type="AlphaFoldDB" id="A0A6I4ISI1"/>
<dbReference type="RefSeq" id="WP_140998022.1">
    <property type="nucleotide sequence ID" value="NZ_VDCZ01000007.1"/>
</dbReference>
<name>A0A6I4ISI1_9FLAO</name>
<gene>
    <name evidence="2" type="ORF">GOQ30_10785</name>
</gene>
<reference evidence="3" key="1">
    <citation type="submission" date="2019-05" db="EMBL/GenBank/DDBJ databases">
        <title>Flavobacterium profundi sp. nov., isolated from a deep-sea seamount.</title>
        <authorList>
            <person name="Zhang D.-C."/>
        </authorList>
    </citation>
    <scope>NUCLEOTIDE SEQUENCE [LARGE SCALE GENOMIC DNA]</scope>
    <source>
        <strain evidence="3">TP390</strain>
    </source>
</reference>
<dbReference type="EMBL" id="WQLW01000007">
    <property type="protein sequence ID" value="MVO09646.1"/>
    <property type="molecule type" value="Genomic_DNA"/>
</dbReference>
<sequence>MSIVYILYSQKLNRFYIGYTSDFDLRLEFHKNATTRKFTYNATDWILFLKIDCTTKKQALSIEKHIKNMKSKTYIQNLLKYPEIIDKLVEKYSDC</sequence>
<dbReference type="CDD" id="cd10449">
    <property type="entry name" value="GIY-YIG_SLX1_like"/>
    <property type="match status" value="1"/>
</dbReference>
<evidence type="ECO:0000313" key="3">
    <source>
        <dbReference type="Proteomes" id="UP000431264"/>
    </source>
</evidence>
<protein>
    <submittedName>
        <fullName evidence="2">GIY-YIG nuclease family protein</fullName>
    </submittedName>
</protein>
<dbReference type="Proteomes" id="UP000431264">
    <property type="component" value="Unassembled WGS sequence"/>
</dbReference>
<keyword evidence="3" id="KW-1185">Reference proteome</keyword>
<dbReference type="OrthoDB" id="1495241at2"/>
<evidence type="ECO:0000313" key="2">
    <source>
        <dbReference type="EMBL" id="MVO09646.1"/>
    </source>
</evidence>
<comment type="caution">
    <text evidence="2">The sequence shown here is derived from an EMBL/GenBank/DDBJ whole genome shotgun (WGS) entry which is preliminary data.</text>
</comment>
<dbReference type="SUPFAM" id="SSF82771">
    <property type="entry name" value="GIY-YIG endonuclease"/>
    <property type="match status" value="1"/>
</dbReference>
<proteinExistence type="predicted"/>
<evidence type="ECO:0000259" key="1">
    <source>
        <dbReference type="PROSITE" id="PS50164"/>
    </source>
</evidence>
<dbReference type="PROSITE" id="PS50164">
    <property type="entry name" value="GIY_YIG"/>
    <property type="match status" value="1"/>
</dbReference>
<dbReference type="Gene3D" id="3.40.1440.10">
    <property type="entry name" value="GIY-YIG endonuclease"/>
    <property type="match status" value="1"/>
</dbReference>
<accession>A0A6I4ISI1</accession>
<dbReference type="InterPro" id="IPR000305">
    <property type="entry name" value="GIY-YIG_endonuc"/>
</dbReference>
<feature type="domain" description="GIY-YIG" evidence="1">
    <location>
        <begin position="1"/>
        <end position="76"/>
    </location>
</feature>
<dbReference type="InterPro" id="IPR035901">
    <property type="entry name" value="GIY-YIG_endonuc_sf"/>
</dbReference>